<accession>A0A7S8D9Q8</accession>
<sequence>MSYTIKVRVYQTNPNAYFHIVEKGCWHYANGSQWNEQNGILTLSMGGSGTSGMLRFKTEQNKEGFFVAMGVHNYKPWVDTVTGLGDDITCVKALPEYYGNASDRTRSRESQRTEQTILNIDRRNISTHYKVKEAAMTNSSDPLVWYFMYASTHSDVLKGISPYLYRRSNQARTSLNIKESTTSFVSGSANGFIWSACQAYDRGTPLVLRPDDVWLAILQSIGRFCLPHTDDILLNEMFDVPRLTKQDFMSPDTLAREMEYLVNRKCLSEERTNSLMPDFTTTLPEDVTAACVSILGTQWKDDLPTDLRFTRAGMSTVILAGQYCDWFSLLDRLRHFEDEGEEVQRFIKNIRPILRRLHYAAREPDSPTACELFSTMVRKTPPNGVDDDLVTGWITSFYHLNQKSQMRQPDIGPSGQYGGEAEENKNMAWEEEHDDILYPAIRLADIPTGISAMPVQLMGKDKAFHGTMVGGSIGMAYERNVQNVWMHRPIAGWAVGCSEDDETRRKREEILRDATQEMQREWQMAKKDFGDCADTTCAIASVLSRIQRRLDKL</sequence>
<dbReference type="PANTHER" id="PTHR31252:SF11">
    <property type="entry name" value="DUF4419 DOMAIN-CONTAINING PROTEIN"/>
    <property type="match status" value="1"/>
</dbReference>
<dbReference type="InterPro" id="IPR025533">
    <property type="entry name" value="DUF4419"/>
</dbReference>
<reference evidence="1" key="1">
    <citation type="submission" date="2020-11" db="EMBL/GenBank/DDBJ databases">
        <title>The chromosome-scale genome resource for two endophytic Fusarium species: F. culmorum and F. pseudograminearum.</title>
        <authorList>
            <person name="Yuan Z."/>
        </authorList>
    </citation>
    <scope>NUCLEOTIDE SEQUENCE</scope>
    <source>
        <strain evidence="1">Class2-1B</strain>
    </source>
</reference>
<dbReference type="InterPro" id="IPR009960">
    <property type="entry name" value="Fruit_body_lectin_fun"/>
</dbReference>
<name>A0A7S8D9Q8_FUSCU</name>
<gene>
    <name evidence="1" type="ORF">HYE67_006721</name>
</gene>
<evidence type="ECO:0000313" key="2">
    <source>
        <dbReference type="Proteomes" id="UP000663297"/>
    </source>
</evidence>
<dbReference type="Pfam" id="PF14388">
    <property type="entry name" value="DUF4419"/>
    <property type="match status" value="1"/>
</dbReference>
<proteinExistence type="predicted"/>
<dbReference type="InterPro" id="IPR015926">
    <property type="entry name" value="Cytolysin/lectin"/>
</dbReference>
<dbReference type="Pfam" id="PF07367">
    <property type="entry name" value="FB_lectin"/>
    <property type="match status" value="1"/>
</dbReference>
<dbReference type="SUPFAM" id="SSF63724">
    <property type="entry name" value="Cytolysin/lectin"/>
    <property type="match status" value="1"/>
</dbReference>
<dbReference type="AlphaFoldDB" id="A0A7S8D9Q8"/>
<dbReference type="Proteomes" id="UP000663297">
    <property type="component" value="Chromosome 3"/>
</dbReference>
<dbReference type="Gene3D" id="2.60.270.20">
    <property type="entry name" value="Cytolysin/lectin"/>
    <property type="match status" value="1"/>
</dbReference>
<evidence type="ECO:0000313" key="1">
    <source>
        <dbReference type="EMBL" id="QPC64490.1"/>
    </source>
</evidence>
<dbReference type="PANTHER" id="PTHR31252">
    <property type="entry name" value="DUF4419 DOMAIN-CONTAINING PROTEIN"/>
    <property type="match status" value="1"/>
</dbReference>
<organism evidence="1 2">
    <name type="scientific">Fusarium culmorum</name>
    <dbReference type="NCBI Taxonomy" id="5516"/>
    <lineage>
        <taxon>Eukaryota</taxon>
        <taxon>Fungi</taxon>
        <taxon>Dikarya</taxon>
        <taxon>Ascomycota</taxon>
        <taxon>Pezizomycotina</taxon>
        <taxon>Sordariomycetes</taxon>
        <taxon>Hypocreomycetidae</taxon>
        <taxon>Hypocreales</taxon>
        <taxon>Nectriaceae</taxon>
        <taxon>Fusarium</taxon>
    </lineage>
</organism>
<dbReference type="EMBL" id="CP064749">
    <property type="protein sequence ID" value="QPC64490.1"/>
    <property type="molecule type" value="Genomic_DNA"/>
</dbReference>
<protein>
    <submittedName>
        <fullName evidence="1">Uncharacterized protein</fullName>
    </submittedName>
</protein>